<comment type="subcellular location">
    <subcellularLocation>
        <location evidence="1">Cell envelope</location>
    </subcellularLocation>
</comment>
<keyword evidence="8" id="KW-1185">Reference proteome</keyword>
<feature type="domain" description="Solute-binding protein family 3/N-terminal" evidence="6">
    <location>
        <begin position="25"/>
        <end position="249"/>
    </location>
</feature>
<dbReference type="STRING" id="915471.SAMN05216201_107214"/>
<dbReference type="Gene3D" id="3.40.190.10">
    <property type="entry name" value="Periplasmic binding protein-like II"/>
    <property type="match status" value="2"/>
</dbReference>
<feature type="chain" id="PRO_5017328782" evidence="5">
    <location>
        <begin position="24"/>
        <end position="251"/>
    </location>
</feature>
<name>A0A1H6Y5U7_9PSED</name>
<dbReference type="InterPro" id="IPR018313">
    <property type="entry name" value="SBP_3_CS"/>
</dbReference>
<dbReference type="PANTHER" id="PTHR35936:SF19">
    <property type="entry name" value="AMINO-ACID-BINDING PROTEIN YXEM-RELATED"/>
    <property type="match status" value="1"/>
</dbReference>
<keyword evidence="3 5" id="KW-0732">Signal</keyword>
<dbReference type="Pfam" id="PF00497">
    <property type="entry name" value="SBP_bac_3"/>
    <property type="match status" value="1"/>
</dbReference>
<dbReference type="PANTHER" id="PTHR35936">
    <property type="entry name" value="MEMBRANE-BOUND LYTIC MUREIN TRANSGLYCOSYLASE F"/>
    <property type="match status" value="1"/>
</dbReference>
<evidence type="ECO:0000259" key="6">
    <source>
        <dbReference type="SMART" id="SM00062"/>
    </source>
</evidence>
<organism evidence="7 8">
    <name type="scientific">Pseudomonas linyingensis</name>
    <dbReference type="NCBI Taxonomy" id="915471"/>
    <lineage>
        <taxon>Bacteria</taxon>
        <taxon>Pseudomonadati</taxon>
        <taxon>Pseudomonadota</taxon>
        <taxon>Gammaproteobacteria</taxon>
        <taxon>Pseudomonadales</taxon>
        <taxon>Pseudomonadaceae</taxon>
        <taxon>Pseudomonas</taxon>
    </lineage>
</organism>
<evidence type="ECO:0000256" key="2">
    <source>
        <dbReference type="ARBA" id="ARBA00010333"/>
    </source>
</evidence>
<dbReference type="PROSITE" id="PS01039">
    <property type="entry name" value="SBP_BACTERIAL_3"/>
    <property type="match status" value="1"/>
</dbReference>
<accession>A0A1H6Y5U7</accession>
<evidence type="ECO:0000313" key="8">
    <source>
        <dbReference type="Proteomes" id="UP000242930"/>
    </source>
</evidence>
<dbReference type="EMBL" id="FNZE01000007">
    <property type="protein sequence ID" value="SEJ36658.1"/>
    <property type="molecule type" value="Genomic_DNA"/>
</dbReference>
<reference evidence="8" key="1">
    <citation type="submission" date="2016-10" db="EMBL/GenBank/DDBJ databases">
        <authorList>
            <person name="Varghese N."/>
            <person name="Submissions S."/>
        </authorList>
    </citation>
    <scope>NUCLEOTIDE SEQUENCE [LARGE SCALE GENOMIC DNA]</scope>
    <source>
        <strain evidence="8">LMG 25967</strain>
    </source>
</reference>
<gene>
    <name evidence="7" type="ORF">SAMN05216201_107214</name>
</gene>
<dbReference type="RefSeq" id="WP_212633215.1">
    <property type="nucleotide sequence ID" value="NZ_FNZE01000007.1"/>
</dbReference>
<sequence>MRPGPTALSLLMLGLLLVQGAHAEILRIATEGNYAPFSYQGDNGSLAGFDVEIAQALCQQMRVDCEVQAIVWDKLIPSLESGQVDMIVASMARTAEREQRVAFSDYYYQSHSVFAGKAGIAADTSPGALAGLRLAIISGTIQADFARERYPQSPLLLVAHQEEAFDMLLAGKADLVLSDTINLLDFLQQPKATGYDFIGPPLLGDTLSSKAHIAVRKNDHLLDRVNRALEAIRLNGVYDRINRHYFPFSIY</sequence>
<dbReference type="AlphaFoldDB" id="A0A1H6Y5U7"/>
<proteinExistence type="inferred from homology"/>
<dbReference type="SMART" id="SM00062">
    <property type="entry name" value="PBPb"/>
    <property type="match status" value="1"/>
</dbReference>
<evidence type="ECO:0000256" key="4">
    <source>
        <dbReference type="RuleBase" id="RU003744"/>
    </source>
</evidence>
<feature type="signal peptide" evidence="5">
    <location>
        <begin position="1"/>
        <end position="23"/>
    </location>
</feature>
<comment type="similarity">
    <text evidence="2 4">Belongs to the bacterial solute-binding protein 3 family.</text>
</comment>
<dbReference type="InterPro" id="IPR001638">
    <property type="entry name" value="Solute-binding_3/MltF_N"/>
</dbReference>
<evidence type="ECO:0000313" key="7">
    <source>
        <dbReference type="EMBL" id="SEJ36658.1"/>
    </source>
</evidence>
<dbReference type="GO" id="GO:0030313">
    <property type="term" value="C:cell envelope"/>
    <property type="evidence" value="ECO:0007669"/>
    <property type="project" value="UniProtKB-SubCell"/>
</dbReference>
<evidence type="ECO:0000256" key="1">
    <source>
        <dbReference type="ARBA" id="ARBA00004196"/>
    </source>
</evidence>
<dbReference type="Proteomes" id="UP000242930">
    <property type="component" value="Unassembled WGS sequence"/>
</dbReference>
<protein>
    <submittedName>
        <fullName evidence="7">Polar amino acid transport system substrate-binding protein</fullName>
    </submittedName>
</protein>
<dbReference type="SUPFAM" id="SSF53850">
    <property type="entry name" value="Periplasmic binding protein-like II"/>
    <property type="match status" value="1"/>
</dbReference>
<evidence type="ECO:0000256" key="5">
    <source>
        <dbReference type="SAM" id="SignalP"/>
    </source>
</evidence>
<evidence type="ECO:0000256" key="3">
    <source>
        <dbReference type="ARBA" id="ARBA00022729"/>
    </source>
</evidence>